<evidence type="ECO:0000259" key="1">
    <source>
        <dbReference type="Pfam" id="PF07596"/>
    </source>
</evidence>
<dbReference type="PANTHER" id="PTHR30093">
    <property type="entry name" value="GENERAL SECRETION PATHWAY PROTEIN G"/>
    <property type="match status" value="1"/>
</dbReference>
<organism evidence="2 3">
    <name type="scientific">Frigoriglobus tundricola</name>
    <dbReference type="NCBI Taxonomy" id="2774151"/>
    <lineage>
        <taxon>Bacteria</taxon>
        <taxon>Pseudomonadati</taxon>
        <taxon>Planctomycetota</taxon>
        <taxon>Planctomycetia</taxon>
        <taxon>Gemmatales</taxon>
        <taxon>Gemmataceae</taxon>
        <taxon>Frigoriglobus</taxon>
    </lineage>
</organism>
<reference evidence="3" key="1">
    <citation type="submission" date="2020-05" db="EMBL/GenBank/DDBJ databases">
        <title>Frigoriglobus tundricola gen. nov., sp. nov., a psychrotolerant cellulolytic planctomycete of the family Gemmataceae with two divergent copies of 16S rRNA gene.</title>
        <authorList>
            <person name="Kulichevskaya I.S."/>
            <person name="Ivanova A.A."/>
            <person name="Naumoff D.G."/>
            <person name="Beletsky A.V."/>
            <person name="Rijpstra W.I.C."/>
            <person name="Sinninghe Damste J.S."/>
            <person name="Mardanov A.V."/>
            <person name="Ravin N.V."/>
            <person name="Dedysh S.N."/>
        </authorList>
    </citation>
    <scope>NUCLEOTIDE SEQUENCE [LARGE SCALE GENOMIC DNA]</scope>
    <source>
        <strain evidence="3">PL17</strain>
    </source>
</reference>
<dbReference type="PROSITE" id="PS51257">
    <property type="entry name" value="PROKAR_LIPOPROTEIN"/>
    <property type="match status" value="1"/>
</dbReference>
<gene>
    <name evidence="2" type="ORF">FTUN_4628</name>
</gene>
<accession>A0A6M5YUH1</accession>
<dbReference type="PANTHER" id="PTHR30093:SF2">
    <property type="entry name" value="TYPE II SECRETION SYSTEM PROTEIN H"/>
    <property type="match status" value="1"/>
</dbReference>
<evidence type="ECO:0000313" key="3">
    <source>
        <dbReference type="Proteomes" id="UP000503447"/>
    </source>
</evidence>
<keyword evidence="3" id="KW-1185">Reference proteome</keyword>
<dbReference type="Proteomes" id="UP000503447">
    <property type="component" value="Chromosome"/>
</dbReference>
<dbReference type="InterPro" id="IPR011453">
    <property type="entry name" value="DUF1559"/>
</dbReference>
<dbReference type="AlphaFoldDB" id="A0A6M5YUH1"/>
<feature type="domain" description="DUF1559" evidence="1">
    <location>
        <begin position="337"/>
        <end position="423"/>
    </location>
</feature>
<dbReference type="KEGG" id="ftj:FTUN_4628"/>
<dbReference type="Pfam" id="PF07596">
    <property type="entry name" value="SBP_bac_10"/>
    <property type="match status" value="1"/>
</dbReference>
<proteinExistence type="predicted"/>
<evidence type="ECO:0000313" key="2">
    <source>
        <dbReference type="EMBL" id="QJW97064.1"/>
    </source>
</evidence>
<sequence length="546" mass="58421">MPRRSLWLPLGALFACLVILAGCKKKRVDTDSDDAPPAPAPGAVPAAVSTDAFVFAHVDVKSIRTGALFGEIKQTAEKAGEWDKFEDETLQNAGIKPTSIDAVTAFVFDVPNRGPSKSLVIVTANQAFNKAPMLREAANKMPDARGFYEVQKGELLHFPDDKTLVYVHADLAQKYLDGYAKNRSGWPLSADTTRAAAGHTAFVVVNMDKLPADARRAPDAKQLGALLTAKKVVVTADLKGKELSATVRGTFPDAATAGTAKDMVTGYVGIASAFIAQAAGGKGTPETAAFLPAITEGQRALKAAKVEVSGPDVVVTASYKADFDVGRIVADLVKQGRENGPKALAQNHLKQIGLALHSYHDANQRLLVHGTGANGTAIRNLTEKPLLSWRVAILPYIEQDNLYKQFKQNEPWDGPNNKKLIDKMPQIFAPVGKNPVRNGYTHLQMVVGPNAMQPMGALLNITDGTSNTLAVVEAAEPVIWTKPDDVMLLAKLAPGELKKKFGGLFPGGFYAVMWDGTVRFVKDTVSERTLGLALNPADGQPLGADW</sequence>
<dbReference type="EMBL" id="CP053452">
    <property type="protein sequence ID" value="QJW97064.1"/>
    <property type="molecule type" value="Genomic_DNA"/>
</dbReference>
<name>A0A6M5YUH1_9BACT</name>
<protein>
    <recommendedName>
        <fullName evidence="1">DUF1559 domain-containing protein</fullName>
    </recommendedName>
</protein>
<dbReference type="RefSeq" id="WP_171472516.1">
    <property type="nucleotide sequence ID" value="NZ_CP053452.2"/>
</dbReference>